<proteinExistence type="inferred from homology"/>
<comment type="similarity">
    <text evidence="3 4">In the N-terminal section; belongs to the HFCD (homo-oligomeric flavin containing Cys decarboxylase) superfamily.</text>
</comment>
<feature type="binding site" evidence="3">
    <location>
        <position position="359"/>
    </location>
    <ligand>
        <name>CTP</name>
        <dbReference type="ChEBI" id="CHEBI:37563"/>
    </ligand>
</feature>
<dbReference type="InterPro" id="IPR003382">
    <property type="entry name" value="Flavoprotein"/>
</dbReference>
<name>A0A2T0ZWB3_9ACTN</name>
<keyword evidence="3" id="KW-0511">Multifunctional enzyme</keyword>
<comment type="caution">
    <text evidence="7">The sequence shown here is derived from an EMBL/GenBank/DDBJ whole genome shotgun (WGS) entry which is preliminary data.</text>
</comment>
<dbReference type="GO" id="GO:0004632">
    <property type="term" value="F:phosphopantothenate--cysteine ligase activity"/>
    <property type="evidence" value="ECO:0007669"/>
    <property type="project" value="UniProtKB-UniRule"/>
</dbReference>
<organism evidence="7 8">
    <name type="scientific">Antricoccus suffuscus</name>
    <dbReference type="NCBI Taxonomy" id="1629062"/>
    <lineage>
        <taxon>Bacteria</taxon>
        <taxon>Bacillati</taxon>
        <taxon>Actinomycetota</taxon>
        <taxon>Actinomycetes</taxon>
        <taxon>Geodermatophilales</taxon>
        <taxon>Antricoccaceae</taxon>
        <taxon>Antricoccus</taxon>
    </lineage>
</organism>
<dbReference type="GO" id="GO:0015937">
    <property type="term" value="P:coenzyme A biosynthetic process"/>
    <property type="evidence" value="ECO:0007669"/>
    <property type="project" value="UniProtKB-UniRule"/>
</dbReference>
<feature type="domain" description="Flavoprotein" evidence="5">
    <location>
        <begin position="12"/>
        <end position="177"/>
    </location>
</feature>
<comment type="pathway">
    <text evidence="3 4">Cofactor biosynthesis; coenzyme A biosynthesis; CoA from (R)-pantothenate: step 2/5.</text>
</comment>
<dbReference type="EMBL" id="PVUE01000015">
    <property type="protein sequence ID" value="PRZ40655.1"/>
    <property type="molecule type" value="Genomic_DNA"/>
</dbReference>
<evidence type="ECO:0000313" key="7">
    <source>
        <dbReference type="EMBL" id="PRZ40655.1"/>
    </source>
</evidence>
<evidence type="ECO:0000256" key="1">
    <source>
        <dbReference type="ARBA" id="ARBA00022793"/>
    </source>
</evidence>
<keyword evidence="2 3" id="KW-0456">Lyase</keyword>
<feature type="binding site" evidence="3">
    <location>
        <position position="355"/>
    </location>
    <ligand>
        <name>CTP</name>
        <dbReference type="ChEBI" id="CHEBI:37563"/>
    </ligand>
</feature>
<keyword evidence="3" id="KW-0460">Magnesium</keyword>
<dbReference type="EC" id="4.1.1.36" evidence="3"/>
<dbReference type="Pfam" id="PF02441">
    <property type="entry name" value="Flavoprotein"/>
    <property type="match status" value="1"/>
</dbReference>
<feature type="domain" description="DNA/pantothenate metabolism flavoprotein C-terminal" evidence="6">
    <location>
        <begin position="193"/>
        <end position="411"/>
    </location>
</feature>
<dbReference type="PANTHER" id="PTHR14359:SF6">
    <property type="entry name" value="PHOSPHOPANTOTHENOYLCYSTEINE DECARBOXYLASE"/>
    <property type="match status" value="1"/>
</dbReference>
<evidence type="ECO:0000256" key="2">
    <source>
        <dbReference type="ARBA" id="ARBA00023239"/>
    </source>
</evidence>
<accession>A0A2T0ZWB3</accession>
<dbReference type="Gene3D" id="3.40.50.1950">
    <property type="entry name" value="Flavin prenyltransferase-like"/>
    <property type="match status" value="1"/>
</dbReference>
<dbReference type="InterPro" id="IPR007085">
    <property type="entry name" value="DNA/pantothenate-metab_flavo_C"/>
</dbReference>
<comment type="function">
    <text evidence="4">Catalyzes two steps in the biosynthesis of coenzyme A. In the first step cysteine is conjugated to 4'-phosphopantothenate to form 4-phosphopantothenoylcysteine, in the latter compound is decarboxylated to form 4'-phosphopantotheine.</text>
</comment>
<comment type="catalytic activity">
    <reaction evidence="3 4">
        <text>N-[(R)-4-phosphopantothenoyl]-L-cysteine + H(+) = (R)-4'-phosphopantetheine + CO2</text>
        <dbReference type="Rhea" id="RHEA:16793"/>
        <dbReference type="ChEBI" id="CHEBI:15378"/>
        <dbReference type="ChEBI" id="CHEBI:16526"/>
        <dbReference type="ChEBI" id="CHEBI:59458"/>
        <dbReference type="ChEBI" id="CHEBI:61723"/>
        <dbReference type="EC" id="4.1.1.36"/>
    </reaction>
</comment>
<dbReference type="InterPro" id="IPR035929">
    <property type="entry name" value="CoaB-like_sf"/>
</dbReference>
<dbReference type="GO" id="GO:0004633">
    <property type="term" value="F:phosphopantothenoylcysteine decarboxylase activity"/>
    <property type="evidence" value="ECO:0007669"/>
    <property type="project" value="UniProtKB-UniRule"/>
</dbReference>
<dbReference type="HAMAP" id="MF_02225">
    <property type="entry name" value="CoaBC"/>
    <property type="match status" value="1"/>
</dbReference>
<keyword evidence="3" id="KW-0479">Metal-binding</keyword>
<evidence type="ECO:0000256" key="3">
    <source>
        <dbReference type="HAMAP-Rule" id="MF_02225"/>
    </source>
</evidence>
<feature type="region of interest" description="Phosphopantothenoylcysteine decarboxylase" evidence="3">
    <location>
        <begin position="1"/>
        <end position="197"/>
    </location>
</feature>
<feature type="region of interest" description="Phosphopantothenate--cysteine ligase" evidence="3">
    <location>
        <begin position="198"/>
        <end position="420"/>
    </location>
</feature>
<dbReference type="NCBIfam" id="TIGR00521">
    <property type="entry name" value="coaBC_dfp"/>
    <property type="match status" value="1"/>
</dbReference>
<comment type="cofactor">
    <cofactor evidence="3">
        <name>Mg(2+)</name>
        <dbReference type="ChEBI" id="CHEBI:18420"/>
    </cofactor>
</comment>
<comment type="catalytic activity">
    <reaction evidence="3 4">
        <text>(R)-4'-phosphopantothenate + L-cysteine + CTP = N-[(R)-4-phosphopantothenoyl]-L-cysteine + CMP + diphosphate + H(+)</text>
        <dbReference type="Rhea" id="RHEA:19397"/>
        <dbReference type="ChEBI" id="CHEBI:10986"/>
        <dbReference type="ChEBI" id="CHEBI:15378"/>
        <dbReference type="ChEBI" id="CHEBI:33019"/>
        <dbReference type="ChEBI" id="CHEBI:35235"/>
        <dbReference type="ChEBI" id="CHEBI:37563"/>
        <dbReference type="ChEBI" id="CHEBI:59458"/>
        <dbReference type="ChEBI" id="CHEBI:60377"/>
        <dbReference type="EC" id="6.3.2.5"/>
    </reaction>
</comment>
<dbReference type="UniPathway" id="UPA00241">
    <property type="reaction ID" value="UER00353"/>
</dbReference>
<comment type="function">
    <text evidence="3">Catalyzes two sequential steps in the biosynthesis of coenzyme A. In the first step cysteine is conjugated to 4'-phosphopantothenate to form 4-phosphopantothenoylcysteine. In the second step the latter compound is decarboxylated to form 4'-phosphopantotheine.</text>
</comment>
<dbReference type="SUPFAM" id="SSF102645">
    <property type="entry name" value="CoaB-like"/>
    <property type="match status" value="1"/>
</dbReference>
<dbReference type="AlphaFoldDB" id="A0A2T0ZWB3"/>
<dbReference type="Proteomes" id="UP000237752">
    <property type="component" value="Unassembled WGS sequence"/>
</dbReference>
<comment type="similarity">
    <text evidence="3 4">In the C-terminal section; belongs to the PPC synthetase family.</text>
</comment>
<dbReference type="GO" id="GO:0010181">
    <property type="term" value="F:FMN binding"/>
    <property type="evidence" value="ECO:0007669"/>
    <property type="project" value="UniProtKB-UniRule"/>
</dbReference>
<keyword evidence="1 3" id="KW-0210">Decarboxylase</keyword>
<keyword evidence="8" id="KW-1185">Reference proteome</keyword>
<evidence type="ECO:0000259" key="6">
    <source>
        <dbReference type="Pfam" id="PF04127"/>
    </source>
</evidence>
<dbReference type="GO" id="GO:0015941">
    <property type="term" value="P:pantothenate catabolic process"/>
    <property type="evidence" value="ECO:0007669"/>
    <property type="project" value="InterPro"/>
</dbReference>
<comment type="caution">
    <text evidence="3">Lacks conserved residue(s) required for the propagation of feature annotation.</text>
</comment>
<evidence type="ECO:0000256" key="4">
    <source>
        <dbReference type="RuleBase" id="RU364078"/>
    </source>
</evidence>
<evidence type="ECO:0000259" key="5">
    <source>
        <dbReference type="Pfam" id="PF02441"/>
    </source>
</evidence>
<feature type="binding site" evidence="3">
    <location>
        <position position="337"/>
    </location>
    <ligand>
        <name>CTP</name>
        <dbReference type="ChEBI" id="CHEBI:37563"/>
    </ligand>
</feature>
<keyword evidence="3 4" id="KW-0285">Flavoprotein</keyword>
<dbReference type="SUPFAM" id="SSF52507">
    <property type="entry name" value="Homo-oligomeric flavin-containing Cys decarboxylases, HFCD"/>
    <property type="match status" value="1"/>
</dbReference>
<protein>
    <recommendedName>
        <fullName evidence="3">Coenzyme A biosynthesis bifunctional protein CoaBC</fullName>
    </recommendedName>
    <alternativeName>
        <fullName evidence="3">DNA/pantothenate metabolism flavoprotein</fullName>
    </alternativeName>
    <alternativeName>
        <fullName evidence="3">Phosphopantothenoylcysteine synthetase/decarboxylase</fullName>
        <shortName evidence="3">PPCS-PPCDC</shortName>
    </alternativeName>
    <domain>
        <recommendedName>
            <fullName evidence="3">Phosphopantothenoylcysteine decarboxylase</fullName>
            <shortName evidence="3">PPC decarboxylase</shortName>
            <shortName evidence="3">PPC-DC</shortName>
            <ecNumber evidence="3">4.1.1.36</ecNumber>
        </recommendedName>
        <alternativeName>
            <fullName evidence="3">CoaC</fullName>
        </alternativeName>
    </domain>
    <domain>
        <recommendedName>
            <fullName evidence="3">Phosphopantothenate--cysteine ligase</fullName>
            <ecNumber evidence="3">6.3.2.5</ecNumber>
        </recommendedName>
        <alternativeName>
            <fullName evidence="3">CoaB</fullName>
        </alternativeName>
        <alternativeName>
            <fullName evidence="3">Phosphopantothenoylcysteine synthetase</fullName>
            <shortName evidence="3">PPC synthetase</shortName>
            <shortName evidence="3">PPC-S</shortName>
        </alternativeName>
    </domain>
</protein>
<dbReference type="InterPro" id="IPR036551">
    <property type="entry name" value="Flavin_trans-like"/>
</dbReference>
<dbReference type="Pfam" id="PF04127">
    <property type="entry name" value="DFP"/>
    <property type="match status" value="1"/>
</dbReference>
<feature type="binding site" evidence="3">
    <location>
        <begin position="313"/>
        <end position="316"/>
    </location>
    <ligand>
        <name>CTP</name>
        <dbReference type="ChEBI" id="CHEBI:37563"/>
    </ligand>
</feature>
<sequence length="420" mass="43299">MNAMPAGSAAPRVVLGVAGGIAAYKSCEVLRALTESAHHVDVIPTDAALNFVGAATFEALSGHPVTTGVFSDIPAVRHVSLGQRADLIVVVPATADLISRMAQGRADDLLTASLLVARCPVLIAPAMHTEMWEHPATRANIATLRERGVAVVGPAIGRLTGADTGAGRLAEPAEIAELAKLLIQRPEALPADLTGRRVLVTAGGTREALDPVRFLTNRSSGKQGVAIARVAAARGAEVTFVAANIHAPDPAGSRVIRVESARQMQEVVTAEAKEADVVVMAAAVSDFRPSNYSGAKIKKTDADPDIVALTKNPDILAGLVRDRTAGALRASTLITGFAAETGDDKHTVIDYARAKLERKGCDLLLVNSVAAGGAFEGDTNAGVVLGSDGTEVTIADGSKTALAARLLDVIAGKLRDRAPA</sequence>
<dbReference type="GO" id="GO:0046872">
    <property type="term" value="F:metal ion binding"/>
    <property type="evidence" value="ECO:0007669"/>
    <property type="project" value="UniProtKB-KW"/>
</dbReference>
<comment type="cofactor">
    <cofactor evidence="3">
        <name>FMN</name>
        <dbReference type="ChEBI" id="CHEBI:58210"/>
    </cofactor>
    <text evidence="3">Binds 1 FMN per subunit.</text>
</comment>
<dbReference type="GO" id="GO:0071513">
    <property type="term" value="C:phosphopantothenoylcysteine decarboxylase complex"/>
    <property type="evidence" value="ECO:0007669"/>
    <property type="project" value="TreeGrafter"/>
</dbReference>
<keyword evidence="3 4" id="KW-0288">FMN</keyword>
<feature type="binding site" evidence="3">
    <location>
        <position position="286"/>
    </location>
    <ligand>
        <name>CTP</name>
        <dbReference type="ChEBI" id="CHEBI:37563"/>
    </ligand>
</feature>
<dbReference type="InterPro" id="IPR005252">
    <property type="entry name" value="CoaBC"/>
</dbReference>
<comment type="pathway">
    <text evidence="3 4">Cofactor biosynthesis; coenzyme A biosynthesis; CoA from (R)-pantothenate: step 3/5.</text>
</comment>
<dbReference type="PANTHER" id="PTHR14359">
    <property type="entry name" value="HOMO-OLIGOMERIC FLAVIN CONTAINING CYS DECARBOXYLASE FAMILY"/>
    <property type="match status" value="1"/>
</dbReference>
<keyword evidence="3 4" id="KW-0436">Ligase</keyword>
<dbReference type="Gene3D" id="3.40.50.10300">
    <property type="entry name" value="CoaB-like"/>
    <property type="match status" value="1"/>
</dbReference>
<reference evidence="7 8" key="1">
    <citation type="submission" date="2018-03" db="EMBL/GenBank/DDBJ databases">
        <title>Genomic Encyclopedia of Archaeal and Bacterial Type Strains, Phase II (KMG-II): from individual species to whole genera.</title>
        <authorList>
            <person name="Goeker M."/>
        </authorList>
    </citation>
    <scope>NUCLEOTIDE SEQUENCE [LARGE SCALE GENOMIC DNA]</scope>
    <source>
        <strain evidence="7 8">DSM 100065</strain>
    </source>
</reference>
<feature type="binding site" evidence="3">
    <location>
        <position position="296"/>
    </location>
    <ligand>
        <name>CTP</name>
        <dbReference type="ChEBI" id="CHEBI:37563"/>
    </ligand>
</feature>
<gene>
    <name evidence="3" type="primary">coaBC</name>
    <name evidence="7" type="ORF">CLV47_11583</name>
</gene>
<evidence type="ECO:0000313" key="8">
    <source>
        <dbReference type="Proteomes" id="UP000237752"/>
    </source>
</evidence>
<dbReference type="EC" id="6.3.2.5" evidence="3"/>